<dbReference type="GO" id="GO:0006355">
    <property type="term" value="P:regulation of DNA-templated transcription"/>
    <property type="evidence" value="ECO:0007669"/>
    <property type="project" value="InterPro"/>
</dbReference>
<dbReference type="InterPro" id="IPR058031">
    <property type="entry name" value="AAA_lid_NorR"/>
</dbReference>
<dbReference type="PROSITE" id="PS00688">
    <property type="entry name" value="SIGMA54_INTERACT_3"/>
    <property type="match status" value="1"/>
</dbReference>
<dbReference type="PANTHER" id="PTHR32071:SF117">
    <property type="entry name" value="PTS-DEPENDENT DIHYDROXYACETONE KINASE OPERON REGULATORY PROTEIN-RELATED"/>
    <property type="match status" value="1"/>
</dbReference>
<dbReference type="Proteomes" id="UP000320390">
    <property type="component" value="Chromosome"/>
</dbReference>
<dbReference type="SUPFAM" id="SSF46689">
    <property type="entry name" value="Homeodomain-like"/>
    <property type="match status" value="1"/>
</dbReference>
<dbReference type="Pfam" id="PF00072">
    <property type="entry name" value="Response_reg"/>
    <property type="match status" value="1"/>
</dbReference>
<dbReference type="AlphaFoldDB" id="A0A518EP73"/>
<dbReference type="Gene3D" id="1.10.8.60">
    <property type="match status" value="1"/>
</dbReference>
<sequence length="453" mass="49029">MKPKLLFVEDDEIYRGVLTREIESFGYHVVGAASGEQAAELNASATPDLALVDLRLPGMGGLEVVETLIAAGQGVQAIVLTGNGGVSEAVAAMRLGAFDFLQKPIGLDVLEQTLARALKFRRLEAENQRLQTLMGFGAGMRGLLGSAPATAELRRTITRVAQTEATVLIQGENGTGKELVARTIHESGPRAGRPFVVVNCGAIPESLVESELFGHERGAFTGADRPSIGLFEAAHGGTLFLDEVGELPLAVQPVLLRAIQFGEIRPVGSNSTREVDCRVLAATNRDLEAEQARGTFREDLYYRLATLLVRVPPLRERIEDLPELLQTFLERSLPIDQRTPVRIEDAAILALQAHEWPGNVRELENAAVRLMTFSDGEVIRSQDVEKFVTRAMGRVEDVASGGLPTLDLEALERFAIIQALETCSGARAATAAALGISIKTLYNKIRRYGIETD</sequence>
<gene>
    <name evidence="9" type="primary">zraR_6</name>
    <name evidence="9" type="ORF">Poly30_13850</name>
</gene>
<evidence type="ECO:0000256" key="1">
    <source>
        <dbReference type="ARBA" id="ARBA00022741"/>
    </source>
</evidence>
<dbReference type="SMART" id="SM00448">
    <property type="entry name" value="REC"/>
    <property type="match status" value="1"/>
</dbReference>
<evidence type="ECO:0000256" key="3">
    <source>
        <dbReference type="ARBA" id="ARBA00023015"/>
    </source>
</evidence>
<organism evidence="9 10">
    <name type="scientific">Saltatorellus ferox</name>
    <dbReference type="NCBI Taxonomy" id="2528018"/>
    <lineage>
        <taxon>Bacteria</taxon>
        <taxon>Pseudomonadati</taxon>
        <taxon>Planctomycetota</taxon>
        <taxon>Planctomycetia</taxon>
        <taxon>Planctomycetia incertae sedis</taxon>
        <taxon>Saltatorellus</taxon>
    </lineage>
</organism>
<dbReference type="Pfam" id="PF00158">
    <property type="entry name" value="Sigma54_activat"/>
    <property type="match status" value="1"/>
</dbReference>
<dbReference type="SUPFAM" id="SSF52172">
    <property type="entry name" value="CheY-like"/>
    <property type="match status" value="1"/>
</dbReference>
<dbReference type="InterPro" id="IPR002197">
    <property type="entry name" value="HTH_Fis"/>
</dbReference>
<keyword evidence="6" id="KW-0597">Phosphoprotein</keyword>
<dbReference type="PROSITE" id="PS00676">
    <property type="entry name" value="SIGMA54_INTERACT_2"/>
    <property type="match status" value="1"/>
</dbReference>
<proteinExistence type="predicted"/>
<dbReference type="Pfam" id="PF02954">
    <property type="entry name" value="HTH_8"/>
    <property type="match status" value="1"/>
</dbReference>
<keyword evidence="2" id="KW-0067">ATP-binding</keyword>
<evidence type="ECO:0000256" key="6">
    <source>
        <dbReference type="PROSITE-ProRule" id="PRU00169"/>
    </source>
</evidence>
<dbReference type="Gene3D" id="3.40.50.2300">
    <property type="match status" value="1"/>
</dbReference>
<dbReference type="InterPro" id="IPR027417">
    <property type="entry name" value="P-loop_NTPase"/>
</dbReference>
<dbReference type="InterPro" id="IPR001789">
    <property type="entry name" value="Sig_transdc_resp-reg_receiver"/>
</dbReference>
<dbReference type="GO" id="GO:0005524">
    <property type="term" value="F:ATP binding"/>
    <property type="evidence" value="ECO:0007669"/>
    <property type="project" value="UniProtKB-KW"/>
</dbReference>
<keyword evidence="4" id="KW-0238">DNA-binding</keyword>
<evidence type="ECO:0000259" key="8">
    <source>
        <dbReference type="PROSITE" id="PS50110"/>
    </source>
</evidence>
<dbReference type="RefSeq" id="WP_145195564.1">
    <property type="nucleotide sequence ID" value="NZ_CP036434.1"/>
</dbReference>
<evidence type="ECO:0000313" key="9">
    <source>
        <dbReference type="EMBL" id="QDV05882.1"/>
    </source>
</evidence>
<keyword evidence="10" id="KW-1185">Reference proteome</keyword>
<dbReference type="InterPro" id="IPR009057">
    <property type="entry name" value="Homeodomain-like_sf"/>
</dbReference>
<dbReference type="Pfam" id="PF25601">
    <property type="entry name" value="AAA_lid_14"/>
    <property type="match status" value="1"/>
</dbReference>
<dbReference type="GO" id="GO:0000160">
    <property type="term" value="P:phosphorelay signal transduction system"/>
    <property type="evidence" value="ECO:0007669"/>
    <property type="project" value="InterPro"/>
</dbReference>
<evidence type="ECO:0000313" key="10">
    <source>
        <dbReference type="Proteomes" id="UP000320390"/>
    </source>
</evidence>
<dbReference type="InterPro" id="IPR011006">
    <property type="entry name" value="CheY-like_superfamily"/>
</dbReference>
<dbReference type="Gene3D" id="1.10.10.60">
    <property type="entry name" value="Homeodomain-like"/>
    <property type="match status" value="1"/>
</dbReference>
<dbReference type="InterPro" id="IPR025944">
    <property type="entry name" value="Sigma_54_int_dom_CS"/>
</dbReference>
<dbReference type="PROSITE" id="PS50045">
    <property type="entry name" value="SIGMA54_INTERACT_4"/>
    <property type="match status" value="1"/>
</dbReference>
<keyword evidence="5" id="KW-0804">Transcription</keyword>
<evidence type="ECO:0000256" key="2">
    <source>
        <dbReference type="ARBA" id="ARBA00022840"/>
    </source>
</evidence>
<dbReference type="PRINTS" id="PR01590">
    <property type="entry name" value="HTHFIS"/>
</dbReference>
<dbReference type="Gene3D" id="3.40.50.300">
    <property type="entry name" value="P-loop containing nucleotide triphosphate hydrolases"/>
    <property type="match status" value="1"/>
</dbReference>
<dbReference type="GO" id="GO:0043565">
    <property type="term" value="F:sequence-specific DNA binding"/>
    <property type="evidence" value="ECO:0007669"/>
    <property type="project" value="InterPro"/>
</dbReference>
<dbReference type="InterPro" id="IPR003593">
    <property type="entry name" value="AAA+_ATPase"/>
</dbReference>
<dbReference type="EMBL" id="CP036434">
    <property type="protein sequence ID" value="QDV05882.1"/>
    <property type="molecule type" value="Genomic_DNA"/>
</dbReference>
<dbReference type="SMART" id="SM00382">
    <property type="entry name" value="AAA"/>
    <property type="match status" value="1"/>
</dbReference>
<protein>
    <submittedName>
        <fullName evidence="9">Transcriptional regulatory protein ZraR</fullName>
    </submittedName>
</protein>
<feature type="domain" description="Response regulatory" evidence="8">
    <location>
        <begin position="4"/>
        <end position="118"/>
    </location>
</feature>
<evidence type="ECO:0000259" key="7">
    <source>
        <dbReference type="PROSITE" id="PS50045"/>
    </source>
</evidence>
<dbReference type="FunFam" id="3.40.50.300:FF:000006">
    <property type="entry name" value="DNA-binding transcriptional regulator NtrC"/>
    <property type="match status" value="1"/>
</dbReference>
<keyword evidence="1" id="KW-0547">Nucleotide-binding</keyword>
<dbReference type="OrthoDB" id="9807827at2"/>
<dbReference type="CDD" id="cd00009">
    <property type="entry name" value="AAA"/>
    <property type="match status" value="1"/>
</dbReference>
<feature type="domain" description="Sigma-54 factor interaction" evidence="7">
    <location>
        <begin position="143"/>
        <end position="372"/>
    </location>
</feature>
<dbReference type="PROSITE" id="PS50110">
    <property type="entry name" value="RESPONSE_REGULATORY"/>
    <property type="match status" value="1"/>
</dbReference>
<keyword evidence="3" id="KW-0805">Transcription regulation</keyword>
<evidence type="ECO:0000256" key="4">
    <source>
        <dbReference type="ARBA" id="ARBA00023125"/>
    </source>
</evidence>
<evidence type="ECO:0000256" key="5">
    <source>
        <dbReference type="ARBA" id="ARBA00023163"/>
    </source>
</evidence>
<dbReference type="InterPro" id="IPR025943">
    <property type="entry name" value="Sigma_54_int_dom_ATP-bd_2"/>
</dbReference>
<name>A0A518EP73_9BACT</name>
<feature type="modified residue" description="4-aspartylphosphate" evidence="6">
    <location>
        <position position="53"/>
    </location>
</feature>
<accession>A0A518EP73</accession>
<dbReference type="SUPFAM" id="SSF52540">
    <property type="entry name" value="P-loop containing nucleoside triphosphate hydrolases"/>
    <property type="match status" value="1"/>
</dbReference>
<dbReference type="InterPro" id="IPR002078">
    <property type="entry name" value="Sigma_54_int"/>
</dbReference>
<dbReference type="PANTHER" id="PTHR32071">
    <property type="entry name" value="TRANSCRIPTIONAL REGULATORY PROTEIN"/>
    <property type="match status" value="1"/>
</dbReference>
<reference evidence="9 10" key="1">
    <citation type="submission" date="2019-02" db="EMBL/GenBank/DDBJ databases">
        <title>Deep-cultivation of Planctomycetes and their phenomic and genomic characterization uncovers novel biology.</title>
        <authorList>
            <person name="Wiegand S."/>
            <person name="Jogler M."/>
            <person name="Boedeker C."/>
            <person name="Pinto D."/>
            <person name="Vollmers J."/>
            <person name="Rivas-Marin E."/>
            <person name="Kohn T."/>
            <person name="Peeters S.H."/>
            <person name="Heuer A."/>
            <person name="Rast P."/>
            <person name="Oberbeckmann S."/>
            <person name="Bunk B."/>
            <person name="Jeske O."/>
            <person name="Meyerdierks A."/>
            <person name="Storesund J.E."/>
            <person name="Kallscheuer N."/>
            <person name="Luecker S."/>
            <person name="Lage O.M."/>
            <person name="Pohl T."/>
            <person name="Merkel B.J."/>
            <person name="Hornburger P."/>
            <person name="Mueller R.-W."/>
            <person name="Bruemmer F."/>
            <person name="Labrenz M."/>
            <person name="Spormann A.M."/>
            <person name="Op den Camp H."/>
            <person name="Overmann J."/>
            <person name="Amann R."/>
            <person name="Jetten M.S.M."/>
            <person name="Mascher T."/>
            <person name="Medema M.H."/>
            <person name="Devos D.P."/>
            <person name="Kaster A.-K."/>
            <person name="Ovreas L."/>
            <person name="Rohde M."/>
            <person name="Galperin M.Y."/>
            <person name="Jogler C."/>
        </authorList>
    </citation>
    <scope>NUCLEOTIDE SEQUENCE [LARGE SCALE GENOMIC DNA]</scope>
    <source>
        <strain evidence="9 10">Poly30</strain>
    </source>
</reference>